<evidence type="ECO:0000313" key="1">
    <source>
        <dbReference type="EMBL" id="MET3588451.1"/>
    </source>
</evidence>
<protein>
    <submittedName>
        <fullName evidence="1">Uncharacterized protein Usg</fullName>
    </submittedName>
</protein>
<dbReference type="EMBL" id="JBEPLJ010000025">
    <property type="protein sequence ID" value="MET3588451.1"/>
    <property type="molecule type" value="Genomic_DNA"/>
</dbReference>
<gene>
    <name evidence="1" type="ORF">ABID21_004587</name>
</gene>
<accession>A0ABV2HD14</accession>
<keyword evidence="2" id="KW-1185">Reference proteome</keyword>
<dbReference type="Proteomes" id="UP001549031">
    <property type="component" value="Unassembled WGS sequence"/>
</dbReference>
<dbReference type="RefSeq" id="WP_247246141.1">
    <property type="nucleotide sequence ID" value="NZ_JALJRA010000026.1"/>
</dbReference>
<reference evidence="1 2" key="1">
    <citation type="submission" date="2024-06" db="EMBL/GenBank/DDBJ databases">
        <title>Genomic Encyclopedia of Type Strains, Phase IV (KMG-IV): sequencing the most valuable type-strain genomes for metagenomic binning, comparative biology and taxonomic classification.</title>
        <authorList>
            <person name="Goeker M."/>
        </authorList>
    </citation>
    <scope>NUCLEOTIDE SEQUENCE [LARGE SCALE GENOMIC DNA]</scope>
    <source>
        <strain evidence="1 2">DSM 105042</strain>
    </source>
</reference>
<dbReference type="Pfam" id="PF06233">
    <property type="entry name" value="Usg"/>
    <property type="match status" value="1"/>
</dbReference>
<proteinExistence type="predicted"/>
<evidence type="ECO:0000313" key="2">
    <source>
        <dbReference type="Proteomes" id="UP001549031"/>
    </source>
</evidence>
<dbReference type="InterPro" id="IPR009354">
    <property type="entry name" value="Usg"/>
</dbReference>
<sequence>MRFSSDIECQLSGYGLTTAHILYHIPDFESVLQTYVWQDYDRAPDFPEMRRFLDFWASELDGPLHSVRYTHRRLIGPQEWRQINGEFKIH</sequence>
<organism evidence="1 2">
    <name type="scientific">Pseudorhizobium tarimense</name>
    <dbReference type="NCBI Taxonomy" id="1079109"/>
    <lineage>
        <taxon>Bacteria</taxon>
        <taxon>Pseudomonadati</taxon>
        <taxon>Pseudomonadota</taxon>
        <taxon>Alphaproteobacteria</taxon>
        <taxon>Hyphomicrobiales</taxon>
        <taxon>Rhizobiaceae</taxon>
        <taxon>Rhizobium/Agrobacterium group</taxon>
        <taxon>Pseudorhizobium</taxon>
    </lineage>
</organism>
<name>A0ABV2HD14_9HYPH</name>
<comment type="caution">
    <text evidence="1">The sequence shown here is derived from an EMBL/GenBank/DDBJ whole genome shotgun (WGS) entry which is preliminary data.</text>
</comment>